<feature type="domain" description="Neprosin PEP catalytic" evidence="1">
    <location>
        <begin position="156"/>
        <end position="206"/>
    </location>
</feature>
<evidence type="ECO:0000259" key="2">
    <source>
        <dbReference type="Pfam" id="PF14365"/>
    </source>
</evidence>
<accession>A0A314YF86</accession>
<feature type="domain" description="Neprosin activation peptide" evidence="2">
    <location>
        <begin position="24"/>
        <end position="110"/>
    </location>
</feature>
<evidence type="ECO:0000313" key="3">
    <source>
        <dbReference type="EMBL" id="PQQ03649.1"/>
    </source>
</evidence>
<dbReference type="Proteomes" id="UP000250321">
    <property type="component" value="Unassembled WGS sequence"/>
</dbReference>
<dbReference type="Pfam" id="PF03080">
    <property type="entry name" value="Neprosin"/>
    <property type="match status" value="1"/>
</dbReference>
<dbReference type="PANTHER" id="PTHR31589:SF110">
    <property type="entry name" value="PROTEIN, PUTATIVE (DUF239)-RELATED"/>
    <property type="match status" value="1"/>
</dbReference>
<dbReference type="OrthoDB" id="1166161at2759"/>
<gene>
    <name evidence="3" type="ORF">Pyn_25833</name>
</gene>
<dbReference type="EMBL" id="PJQY01001322">
    <property type="protein sequence ID" value="PQQ03649.1"/>
    <property type="molecule type" value="Genomic_DNA"/>
</dbReference>
<proteinExistence type="predicted"/>
<evidence type="ECO:0008006" key="5">
    <source>
        <dbReference type="Google" id="ProtNLM"/>
    </source>
</evidence>
<dbReference type="InterPro" id="IPR025521">
    <property type="entry name" value="Neprosin_propep"/>
</dbReference>
<dbReference type="InterPro" id="IPR053168">
    <property type="entry name" value="Glutamic_endopeptidase"/>
</dbReference>
<organism evidence="3 4">
    <name type="scientific">Prunus yedoensis var. nudiflora</name>
    <dbReference type="NCBI Taxonomy" id="2094558"/>
    <lineage>
        <taxon>Eukaryota</taxon>
        <taxon>Viridiplantae</taxon>
        <taxon>Streptophyta</taxon>
        <taxon>Embryophyta</taxon>
        <taxon>Tracheophyta</taxon>
        <taxon>Spermatophyta</taxon>
        <taxon>Magnoliopsida</taxon>
        <taxon>eudicotyledons</taxon>
        <taxon>Gunneridae</taxon>
        <taxon>Pentapetalae</taxon>
        <taxon>rosids</taxon>
        <taxon>fabids</taxon>
        <taxon>Rosales</taxon>
        <taxon>Rosaceae</taxon>
        <taxon>Amygdaloideae</taxon>
        <taxon>Amygdaleae</taxon>
        <taxon>Prunus</taxon>
    </lineage>
</organism>
<evidence type="ECO:0000259" key="1">
    <source>
        <dbReference type="Pfam" id="PF03080"/>
    </source>
</evidence>
<keyword evidence="4" id="KW-1185">Reference proteome</keyword>
<dbReference type="InterPro" id="IPR004314">
    <property type="entry name" value="Neprosin"/>
</dbReference>
<reference evidence="3 4" key="1">
    <citation type="submission" date="2018-02" db="EMBL/GenBank/DDBJ databases">
        <title>Draft genome of wild Prunus yedoensis var. nudiflora.</title>
        <authorList>
            <person name="Baek S."/>
            <person name="Kim J.-H."/>
            <person name="Choi K."/>
            <person name="Kim G.-B."/>
            <person name="Cho A."/>
            <person name="Jang H."/>
            <person name="Shin C.-H."/>
            <person name="Yu H.-J."/>
            <person name="Mun J.-H."/>
        </authorList>
    </citation>
    <scope>NUCLEOTIDE SEQUENCE [LARGE SCALE GENOMIC DNA]</scope>
    <source>
        <strain evidence="4">cv. Jeju island</strain>
        <tissue evidence="3">Leaf</tissue>
    </source>
</reference>
<sequence>MSTTREEDLELETQLRSLNKPPLEEGDIIDCFDIYTQPAFDNPLLKNHKIQLRPTSFPAQMKNSAPVTDPIFETWSKREACPDGTVPIHRTTKNDLVRAKNLAHKMFRNTRNTNPLPWNIHVSPSINGDQLPRLYTYWTDTQNIKLVACCNRQEHYWPKEMLPHLRNGAGEVGWGGTAMAATKRSPPIGSGQYQYENYDRATYFRECC</sequence>
<comment type="caution">
    <text evidence="3">The sequence shown here is derived from an EMBL/GenBank/DDBJ whole genome shotgun (WGS) entry which is preliminary data.</text>
</comment>
<dbReference type="STRING" id="2094558.A0A314YF86"/>
<dbReference type="AlphaFoldDB" id="A0A314YF86"/>
<protein>
    <recommendedName>
        <fullName evidence="5">Neprosin activation peptide domain-containing protein</fullName>
    </recommendedName>
</protein>
<dbReference type="PANTHER" id="PTHR31589">
    <property type="entry name" value="PROTEIN, PUTATIVE (DUF239)-RELATED-RELATED"/>
    <property type="match status" value="1"/>
</dbReference>
<evidence type="ECO:0000313" key="4">
    <source>
        <dbReference type="Proteomes" id="UP000250321"/>
    </source>
</evidence>
<dbReference type="Pfam" id="PF14365">
    <property type="entry name" value="Neprosin_AP"/>
    <property type="match status" value="1"/>
</dbReference>
<name>A0A314YF86_PRUYE</name>